<sequence>MARRSTRLSSIQTSQPTTTSTKKRTAPTASATSTPRATKAAKRTSAVNGSAKTTPKTSQHFPKREYDDATGLTSSSEDVDGDDDAVSEAGSDFAAAAAESAVEVMSEPSSEEALESESEEVKPRRGKGGRGDMGKGKGTGLVVRSKGKGEALPAPGTEVVIKKPKARGAGETAYEDRRVHPNTLVFLGELRRNNEREWLKMHDPDFRQAEKDWKSFVECLTEKLMEVDDEIPELPVKDIVFRIYRDVRFSPDPTPYKPHFSAAWSRTGRKGPYGAYYLQISQGESFIGGGSWCPESQPLSRLRTDIDRRPQRFKSVLMDERMRKEFLGGAPKDEKKVVQKFVSSKTNKEYALKTRPQGYDKDHIDIDLLRLKNFTIGRQLTDEEVVSPNFLDRVADLMGVMKPFIHYLNNVIMPDPDAEDDEEEEDDSDEDDPDEADE</sequence>
<dbReference type="OrthoDB" id="2537769at2759"/>
<feature type="region of interest" description="Disordered" evidence="1">
    <location>
        <begin position="412"/>
        <end position="438"/>
    </location>
</feature>
<dbReference type="EMBL" id="NHZQ01000448">
    <property type="protein sequence ID" value="PSK33447.1"/>
    <property type="molecule type" value="Genomic_DNA"/>
</dbReference>
<dbReference type="GO" id="GO:0008168">
    <property type="term" value="F:methyltransferase activity"/>
    <property type="evidence" value="ECO:0007669"/>
    <property type="project" value="UniProtKB-KW"/>
</dbReference>
<dbReference type="Proteomes" id="UP000243723">
    <property type="component" value="Unassembled WGS sequence"/>
</dbReference>
<reference evidence="2 3" key="1">
    <citation type="submission" date="2017-05" db="EMBL/GenBank/DDBJ databases">
        <title>Draft genome sequence of Elsinoe australis.</title>
        <authorList>
            <person name="Cheng Q."/>
        </authorList>
    </citation>
    <scope>NUCLEOTIDE SEQUENCE [LARGE SCALE GENOMIC DNA]</scope>
    <source>
        <strain evidence="2 3">NL1</strain>
    </source>
</reference>
<feature type="compositionally biased region" description="Acidic residues" evidence="1">
    <location>
        <begin position="77"/>
        <end position="86"/>
    </location>
</feature>
<keyword evidence="2" id="KW-0808">Transferase</keyword>
<feature type="compositionally biased region" description="Low complexity" evidence="1">
    <location>
        <begin position="16"/>
        <end position="46"/>
    </location>
</feature>
<dbReference type="Pfam" id="PF09365">
    <property type="entry name" value="DUF2461"/>
    <property type="match status" value="1"/>
</dbReference>
<feature type="compositionally biased region" description="Basic and acidic residues" evidence="1">
    <location>
        <begin position="119"/>
        <end position="135"/>
    </location>
</feature>
<feature type="compositionally biased region" description="Acidic residues" evidence="1">
    <location>
        <begin position="416"/>
        <end position="438"/>
    </location>
</feature>
<feature type="compositionally biased region" description="Polar residues" evidence="1">
    <location>
        <begin position="47"/>
        <end position="60"/>
    </location>
</feature>
<dbReference type="NCBIfam" id="TIGR02453">
    <property type="entry name" value="TIGR02453 family protein"/>
    <property type="match status" value="1"/>
</dbReference>
<gene>
    <name evidence="2" type="ORF">B9Z65_7334</name>
</gene>
<dbReference type="PANTHER" id="PTHR36452:SF1">
    <property type="entry name" value="DUF2461 DOMAIN-CONTAINING PROTEIN"/>
    <property type="match status" value="1"/>
</dbReference>
<comment type="caution">
    <text evidence="2">The sequence shown here is derived from an EMBL/GenBank/DDBJ whole genome shotgun (WGS) entry which is preliminary data.</text>
</comment>
<feature type="compositionally biased region" description="Low complexity" evidence="1">
    <location>
        <begin position="87"/>
        <end position="108"/>
    </location>
</feature>
<keyword evidence="2" id="KW-0489">Methyltransferase</keyword>
<dbReference type="AlphaFoldDB" id="A0A2P7YBY7"/>
<dbReference type="STRING" id="40998.A0A2P7YBY7"/>
<dbReference type="GO" id="GO:0032259">
    <property type="term" value="P:methylation"/>
    <property type="evidence" value="ECO:0007669"/>
    <property type="project" value="UniProtKB-KW"/>
</dbReference>
<feature type="region of interest" description="Disordered" evidence="1">
    <location>
        <begin position="1"/>
        <end position="140"/>
    </location>
</feature>
<protein>
    <submittedName>
        <fullName evidence="2">Sterol 24-C-methyltransferase</fullName>
    </submittedName>
</protein>
<evidence type="ECO:0000313" key="3">
    <source>
        <dbReference type="Proteomes" id="UP000243723"/>
    </source>
</evidence>
<dbReference type="PANTHER" id="PTHR36452">
    <property type="entry name" value="CHROMOSOME 12, WHOLE GENOME SHOTGUN SEQUENCE"/>
    <property type="match status" value="1"/>
</dbReference>
<name>A0A2P7YBY7_9PEZI</name>
<keyword evidence="3" id="KW-1185">Reference proteome</keyword>
<evidence type="ECO:0000256" key="1">
    <source>
        <dbReference type="SAM" id="MobiDB-lite"/>
    </source>
</evidence>
<proteinExistence type="predicted"/>
<evidence type="ECO:0000313" key="2">
    <source>
        <dbReference type="EMBL" id="PSK33447.1"/>
    </source>
</evidence>
<feature type="compositionally biased region" description="Acidic residues" evidence="1">
    <location>
        <begin position="109"/>
        <end position="118"/>
    </location>
</feature>
<organism evidence="2 3">
    <name type="scientific">Elsinoe australis</name>
    <dbReference type="NCBI Taxonomy" id="40998"/>
    <lineage>
        <taxon>Eukaryota</taxon>
        <taxon>Fungi</taxon>
        <taxon>Dikarya</taxon>
        <taxon>Ascomycota</taxon>
        <taxon>Pezizomycotina</taxon>
        <taxon>Dothideomycetes</taxon>
        <taxon>Dothideomycetidae</taxon>
        <taxon>Myriangiales</taxon>
        <taxon>Elsinoaceae</taxon>
        <taxon>Elsinoe</taxon>
    </lineage>
</organism>
<accession>A0A2P7YBY7</accession>
<dbReference type="InterPro" id="IPR012808">
    <property type="entry name" value="CHP02453"/>
</dbReference>